<dbReference type="HOGENOM" id="CLU_1708405_0_0_1"/>
<sequence>MRLGWFSSRSPSQMLWRKTWMKRRPLFSHISASVAPTLGHSAPYISFSTSRMFCRVRNLVGLVSYTALIFVMLPLISALMGVNTGDPRQSKKGGRWDTASRKGPVSICLSAGSGFSRCSASSAISGSRPAVMPQPAPRPSTPPPGPPPSPPGPS</sequence>
<keyword evidence="2" id="KW-0812">Transmembrane</keyword>
<feature type="region of interest" description="Disordered" evidence="1">
    <location>
        <begin position="111"/>
        <end position="154"/>
    </location>
</feature>
<dbReference type="Proteomes" id="UP000005225">
    <property type="component" value="Unassembled WGS sequence"/>
</dbReference>
<protein>
    <submittedName>
        <fullName evidence="3">Uncharacterized protein</fullName>
    </submittedName>
</protein>
<reference evidence="4" key="1">
    <citation type="submission" date="2011-03" db="EMBL/GenBank/DDBJ databases">
        <title>Version 3 of the genome sequence of Otolemur garnettii (Bushbaby).</title>
        <authorList>
            <consortium name="The Broad Institute Genome Sequencing Platform"/>
            <person name="Di Palma F."/>
            <person name="Johnson J."/>
            <person name="Lander E.S."/>
            <person name="Lindblad-Toh K."/>
            <person name="Jaffe D.B."/>
            <person name="Gnerre S."/>
            <person name="MacCallum I."/>
            <person name="Przybylski D."/>
            <person name="Ribeiro F.J."/>
            <person name="Burton J.N."/>
            <person name="Walker B.J."/>
            <person name="Sharpe T."/>
            <person name="Hall G."/>
        </authorList>
    </citation>
    <scope>NUCLEOTIDE SEQUENCE [LARGE SCALE GENOMIC DNA]</scope>
</reference>
<evidence type="ECO:0000313" key="3">
    <source>
        <dbReference type="Ensembl" id="ENSOGAP00000018732.1"/>
    </source>
</evidence>
<feature type="compositionally biased region" description="Pro residues" evidence="1">
    <location>
        <begin position="132"/>
        <end position="154"/>
    </location>
</feature>
<feature type="region of interest" description="Disordered" evidence="1">
    <location>
        <begin position="83"/>
        <end position="102"/>
    </location>
</feature>
<name>H0XRJ0_OTOGA</name>
<dbReference type="InParanoid" id="H0XRJ0"/>
<proteinExistence type="predicted"/>
<dbReference type="EMBL" id="AAQR03070156">
    <property type="status" value="NOT_ANNOTATED_CDS"/>
    <property type="molecule type" value="Genomic_DNA"/>
</dbReference>
<evidence type="ECO:0000256" key="1">
    <source>
        <dbReference type="SAM" id="MobiDB-lite"/>
    </source>
</evidence>
<dbReference type="GeneTree" id="ENSGT00580000082615"/>
<feature type="compositionally biased region" description="Low complexity" evidence="1">
    <location>
        <begin position="111"/>
        <end position="127"/>
    </location>
</feature>
<dbReference type="eggNOG" id="ENOG502TGH9">
    <property type="taxonomic scope" value="Eukaryota"/>
</dbReference>
<keyword evidence="2" id="KW-0472">Membrane</keyword>
<reference evidence="3" key="3">
    <citation type="submission" date="2025-09" db="UniProtKB">
        <authorList>
            <consortium name="Ensembl"/>
        </authorList>
    </citation>
    <scope>IDENTIFICATION</scope>
</reference>
<keyword evidence="4" id="KW-1185">Reference proteome</keyword>
<feature type="transmembrane region" description="Helical" evidence="2">
    <location>
        <begin position="65"/>
        <end position="82"/>
    </location>
</feature>
<dbReference type="Ensembl" id="ENSOGAT00000030630.1">
    <property type="protein sequence ID" value="ENSOGAP00000018732.1"/>
    <property type="gene ID" value="ENSOGAG00000029672.1"/>
</dbReference>
<evidence type="ECO:0000256" key="2">
    <source>
        <dbReference type="SAM" id="Phobius"/>
    </source>
</evidence>
<dbReference type="EMBL" id="AAQR03070157">
    <property type="status" value="NOT_ANNOTATED_CDS"/>
    <property type="molecule type" value="Genomic_DNA"/>
</dbReference>
<dbReference type="AlphaFoldDB" id="H0XRJ0"/>
<dbReference type="OMA" id="TALIFVM"/>
<reference evidence="3" key="2">
    <citation type="submission" date="2025-08" db="UniProtKB">
        <authorList>
            <consortium name="Ensembl"/>
        </authorList>
    </citation>
    <scope>IDENTIFICATION</scope>
</reference>
<keyword evidence="2" id="KW-1133">Transmembrane helix</keyword>
<accession>H0XRJ0</accession>
<dbReference type="EMBL" id="AAQR03070158">
    <property type="status" value="NOT_ANNOTATED_CDS"/>
    <property type="molecule type" value="Genomic_DNA"/>
</dbReference>
<evidence type="ECO:0000313" key="4">
    <source>
        <dbReference type="Proteomes" id="UP000005225"/>
    </source>
</evidence>
<organism evidence="3 4">
    <name type="scientific">Otolemur garnettii</name>
    <name type="common">Small-eared galago</name>
    <name type="synonym">Garnett's greater bushbaby</name>
    <dbReference type="NCBI Taxonomy" id="30611"/>
    <lineage>
        <taxon>Eukaryota</taxon>
        <taxon>Metazoa</taxon>
        <taxon>Chordata</taxon>
        <taxon>Craniata</taxon>
        <taxon>Vertebrata</taxon>
        <taxon>Euteleostomi</taxon>
        <taxon>Mammalia</taxon>
        <taxon>Eutheria</taxon>
        <taxon>Euarchontoglires</taxon>
        <taxon>Primates</taxon>
        <taxon>Strepsirrhini</taxon>
        <taxon>Lorisiformes</taxon>
        <taxon>Galagidae</taxon>
        <taxon>Otolemur</taxon>
    </lineage>
</organism>